<feature type="domain" description="Pirin C-terminal" evidence="1">
    <location>
        <begin position="8"/>
        <end position="69"/>
    </location>
</feature>
<evidence type="ECO:0000313" key="3">
    <source>
        <dbReference type="Proteomes" id="UP000297963"/>
    </source>
</evidence>
<accession>A0A4R8VSE8</accession>
<organism evidence="2 3">
    <name type="scientific">Cryobacterium levicorallinum</name>
    <dbReference type="NCBI Taxonomy" id="995038"/>
    <lineage>
        <taxon>Bacteria</taxon>
        <taxon>Bacillati</taxon>
        <taxon>Actinomycetota</taxon>
        <taxon>Actinomycetes</taxon>
        <taxon>Micrococcales</taxon>
        <taxon>Microbacteriaceae</taxon>
        <taxon>Cryobacterium</taxon>
    </lineage>
</organism>
<dbReference type="Pfam" id="PF05726">
    <property type="entry name" value="Pirin_C"/>
    <property type="match status" value="1"/>
</dbReference>
<evidence type="ECO:0000259" key="1">
    <source>
        <dbReference type="Pfam" id="PF05726"/>
    </source>
</evidence>
<proteinExistence type="predicted"/>
<dbReference type="InterPro" id="IPR011051">
    <property type="entry name" value="RmlC_Cupin_sf"/>
</dbReference>
<reference evidence="2 3" key="1">
    <citation type="submission" date="2019-03" db="EMBL/GenBank/DDBJ databases">
        <title>Genomics of glacier-inhabiting Cryobacterium strains.</title>
        <authorList>
            <person name="Liu Q."/>
            <person name="Xin Y.-H."/>
        </authorList>
    </citation>
    <scope>NUCLEOTIDE SEQUENCE [LARGE SCALE GENOMIC DNA]</scope>
    <source>
        <strain evidence="2 3">Hh34</strain>
    </source>
</reference>
<name>A0A4R8VSE8_9MICO</name>
<protein>
    <recommendedName>
        <fullName evidence="1">Pirin C-terminal domain-containing protein</fullName>
    </recommendedName>
</protein>
<dbReference type="InterPro" id="IPR008778">
    <property type="entry name" value="Pirin_C_dom"/>
</dbReference>
<dbReference type="Proteomes" id="UP000297963">
    <property type="component" value="Unassembled WGS sequence"/>
</dbReference>
<dbReference type="EMBL" id="SOFE01000006">
    <property type="protein sequence ID" value="TFB87843.1"/>
    <property type="molecule type" value="Genomic_DNA"/>
</dbReference>
<dbReference type="AlphaFoldDB" id="A0A4R8VSE8"/>
<dbReference type="SUPFAM" id="SSF51182">
    <property type="entry name" value="RmlC-like cupins"/>
    <property type="match status" value="1"/>
</dbReference>
<evidence type="ECO:0000313" key="2">
    <source>
        <dbReference type="EMBL" id="TFB87843.1"/>
    </source>
</evidence>
<sequence length="112" mass="12463">MEEIAHVLAQDHLAYLPIGRSSLTLDAGADPVRLLLVGGEPLGEQNLRWWNFVGRSDEEIVSHRAQWQTESGAADDDACFDRDELRFGAFPDGEPVLIPAPPLPTVRLRFRS</sequence>
<comment type="caution">
    <text evidence="2">The sequence shown here is derived from an EMBL/GenBank/DDBJ whole genome shotgun (WGS) entry which is preliminary data.</text>
</comment>
<gene>
    <name evidence="2" type="ORF">E3O11_03275</name>
</gene>